<dbReference type="SUPFAM" id="SSF53756">
    <property type="entry name" value="UDP-Glycosyltransferase/glycogen phosphorylase"/>
    <property type="match status" value="1"/>
</dbReference>
<dbReference type="STRING" id="180498.A0A067KDH6"/>
<sequence length="157" mass="17846">MLENKCCPICVISDFFLGWTVETCREFNIPRLVFHGIGALSMAIAKSVWKHKLHRSIDSGRLEMSGHRFLWVIRSRIWSPPDGLEDRAKGRGLIVREWVEQRQILAHCYWWVSELLWLEFGSGEPINGSSTVGVAHERRATIKCKAGGGGNRGRIES</sequence>
<dbReference type="Gene3D" id="3.40.50.2000">
    <property type="entry name" value="Glycogen Phosphorylase B"/>
    <property type="match status" value="2"/>
</dbReference>
<evidence type="ECO:0000313" key="4">
    <source>
        <dbReference type="Proteomes" id="UP000027138"/>
    </source>
</evidence>
<keyword evidence="2" id="KW-0328">Glycosyltransferase</keyword>
<accession>A0A067KDH6</accession>
<evidence type="ECO:0000313" key="3">
    <source>
        <dbReference type="EMBL" id="KDP34251.1"/>
    </source>
</evidence>
<keyword evidence="4" id="KW-1185">Reference proteome</keyword>
<dbReference type="OrthoDB" id="5835829at2759"/>
<comment type="similarity">
    <text evidence="1">Belongs to the UDP-glycosyltransferase family.</text>
</comment>
<evidence type="ECO:0000256" key="1">
    <source>
        <dbReference type="ARBA" id="ARBA00009995"/>
    </source>
</evidence>
<reference evidence="3 4" key="1">
    <citation type="journal article" date="2014" name="PLoS ONE">
        <title>Global Analysis of Gene Expression Profiles in Physic Nut (Jatropha curcas L.) Seedlings Exposed to Salt Stress.</title>
        <authorList>
            <person name="Zhang L."/>
            <person name="Zhang C."/>
            <person name="Wu P."/>
            <person name="Chen Y."/>
            <person name="Li M."/>
            <person name="Jiang H."/>
            <person name="Wu G."/>
        </authorList>
    </citation>
    <scope>NUCLEOTIDE SEQUENCE [LARGE SCALE GENOMIC DNA]</scope>
    <source>
        <strain evidence="4">cv. GZQX0401</strain>
        <tissue evidence="3">Young leaves</tissue>
    </source>
</reference>
<organism evidence="3 4">
    <name type="scientific">Jatropha curcas</name>
    <name type="common">Barbados nut</name>
    <dbReference type="NCBI Taxonomy" id="180498"/>
    <lineage>
        <taxon>Eukaryota</taxon>
        <taxon>Viridiplantae</taxon>
        <taxon>Streptophyta</taxon>
        <taxon>Embryophyta</taxon>
        <taxon>Tracheophyta</taxon>
        <taxon>Spermatophyta</taxon>
        <taxon>Magnoliopsida</taxon>
        <taxon>eudicotyledons</taxon>
        <taxon>Gunneridae</taxon>
        <taxon>Pentapetalae</taxon>
        <taxon>rosids</taxon>
        <taxon>fabids</taxon>
        <taxon>Malpighiales</taxon>
        <taxon>Euphorbiaceae</taxon>
        <taxon>Crotonoideae</taxon>
        <taxon>Jatropheae</taxon>
        <taxon>Jatropha</taxon>
    </lineage>
</organism>
<evidence type="ECO:0000256" key="2">
    <source>
        <dbReference type="ARBA" id="ARBA00022676"/>
    </source>
</evidence>
<dbReference type="PANTHER" id="PTHR48047">
    <property type="entry name" value="GLYCOSYLTRANSFERASE"/>
    <property type="match status" value="1"/>
</dbReference>
<protein>
    <submittedName>
        <fullName evidence="3">Uncharacterized protein</fullName>
    </submittedName>
</protein>
<gene>
    <name evidence="3" type="ORF">JCGZ_07822</name>
</gene>
<dbReference type="Proteomes" id="UP000027138">
    <property type="component" value="Unassembled WGS sequence"/>
</dbReference>
<dbReference type="AlphaFoldDB" id="A0A067KDH6"/>
<dbReference type="GO" id="GO:0035251">
    <property type="term" value="F:UDP-glucosyltransferase activity"/>
    <property type="evidence" value="ECO:0007669"/>
    <property type="project" value="TreeGrafter"/>
</dbReference>
<proteinExistence type="inferred from homology"/>
<name>A0A067KDH6_JATCU</name>
<dbReference type="PANTHER" id="PTHR48047:SF218">
    <property type="entry name" value="GLYCOSYLTRANSFERASE"/>
    <property type="match status" value="1"/>
</dbReference>
<keyword evidence="2" id="KW-0808">Transferase</keyword>
<dbReference type="EMBL" id="KK914539">
    <property type="protein sequence ID" value="KDP34251.1"/>
    <property type="molecule type" value="Genomic_DNA"/>
</dbReference>